<dbReference type="GO" id="GO:0000976">
    <property type="term" value="F:transcription cis-regulatory region binding"/>
    <property type="evidence" value="ECO:0007669"/>
    <property type="project" value="TreeGrafter"/>
</dbReference>
<dbReference type="InterPro" id="IPR009057">
    <property type="entry name" value="Homeodomain-like_sf"/>
</dbReference>
<evidence type="ECO:0000256" key="4">
    <source>
        <dbReference type="PROSITE-ProRule" id="PRU00335"/>
    </source>
</evidence>
<dbReference type="InterPro" id="IPR001647">
    <property type="entry name" value="HTH_TetR"/>
</dbReference>
<dbReference type="Gene3D" id="1.10.357.10">
    <property type="entry name" value="Tetracycline Repressor, domain 2"/>
    <property type="match status" value="1"/>
</dbReference>
<evidence type="ECO:0000256" key="2">
    <source>
        <dbReference type="ARBA" id="ARBA00023125"/>
    </source>
</evidence>
<dbReference type="PROSITE" id="PS50977">
    <property type="entry name" value="HTH_TETR_2"/>
    <property type="match status" value="1"/>
</dbReference>
<name>A0A5N6C5J0_9ACTN</name>
<dbReference type="InterPro" id="IPR036271">
    <property type="entry name" value="Tet_transcr_reg_TetR-rel_C_sf"/>
</dbReference>
<proteinExistence type="predicted"/>
<keyword evidence="7" id="KW-1185">Reference proteome</keyword>
<evidence type="ECO:0000256" key="1">
    <source>
        <dbReference type="ARBA" id="ARBA00023015"/>
    </source>
</evidence>
<dbReference type="InterPro" id="IPR050109">
    <property type="entry name" value="HTH-type_TetR-like_transc_reg"/>
</dbReference>
<feature type="domain" description="HTH tetR-type" evidence="5">
    <location>
        <begin position="22"/>
        <end position="80"/>
    </location>
</feature>
<organism evidence="6 7">
    <name type="scientific">Microbispora catharanthi</name>
    <dbReference type="NCBI Taxonomy" id="1712871"/>
    <lineage>
        <taxon>Bacteria</taxon>
        <taxon>Bacillati</taxon>
        <taxon>Actinomycetota</taxon>
        <taxon>Actinomycetes</taxon>
        <taxon>Streptosporangiales</taxon>
        <taxon>Streptosporangiaceae</taxon>
        <taxon>Microbispora</taxon>
    </lineage>
</organism>
<dbReference type="SUPFAM" id="SSF48498">
    <property type="entry name" value="Tetracyclin repressor-like, C-terminal domain"/>
    <property type="match status" value="1"/>
</dbReference>
<dbReference type="PANTHER" id="PTHR30055">
    <property type="entry name" value="HTH-TYPE TRANSCRIPTIONAL REGULATOR RUTR"/>
    <property type="match status" value="1"/>
</dbReference>
<keyword evidence="3" id="KW-0804">Transcription</keyword>
<feature type="DNA-binding region" description="H-T-H motif" evidence="4">
    <location>
        <begin position="43"/>
        <end position="62"/>
    </location>
</feature>
<dbReference type="AlphaFoldDB" id="A0A5N6C5J0"/>
<accession>A0A5N6C5J0</accession>
<dbReference type="EMBL" id="VDMA02000001">
    <property type="protein sequence ID" value="KAB8188074.1"/>
    <property type="molecule type" value="Genomic_DNA"/>
</dbReference>
<dbReference type="Proteomes" id="UP000313066">
    <property type="component" value="Unassembled WGS sequence"/>
</dbReference>
<keyword evidence="1" id="KW-0805">Transcription regulation</keyword>
<gene>
    <name evidence="6" type="ORF">FH610_002870</name>
</gene>
<dbReference type="RefSeq" id="WP_139572595.1">
    <property type="nucleotide sequence ID" value="NZ_VDMA02000001.1"/>
</dbReference>
<evidence type="ECO:0000256" key="3">
    <source>
        <dbReference type="ARBA" id="ARBA00023163"/>
    </source>
</evidence>
<comment type="caution">
    <text evidence="6">The sequence shown here is derived from an EMBL/GenBank/DDBJ whole genome shotgun (WGS) entry which is preliminary data.</text>
</comment>
<evidence type="ECO:0000259" key="5">
    <source>
        <dbReference type="PROSITE" id="PS50977"/>
    </source>
</evidence>
<evidence type="ECO:0000313" key="7">
    <source>
        <dbReference type="Proteomes" id="UP000313066"/>
    </source>
</evidence>
<protein>
    <submittedName>
        <fullName evidence="6">TetR family transcriptional regulator</fullName>
    </submittedName>
</protein>
<keyword evidence="2 4" id="KW-0238">DNA-binding</keyword>
<dbReference type="PANTHER" id="PTHR30055:SF234">
    <property type="entry name" value="HTH-TYPE TRANSCRIPTIONAL REGULATOR BETI"/>
    <property type="match status" value="1"/>
</dbReference>
<sequence>MYQLKMAGQFDEPSSELRVDARRNQKRILLAAARLLADDPAASIQRIADEAQLARPTVYRRYPTREALIDAIAQEAIGEFATALDEAGAAGEDTASTLGRLIRALARIGADYPTVLQSAHAHDTASLVDRVDELIARGQAQGVIRADVTSDVLRHALFGALSASLRLARDPSARGLTADEIGAQVAAIIVDGLRSKPAQTAKPDTYEP</sequence>
<dbReference type="SUPFAM" id="SSF46689">
    <property type="entry name" value="Homeodomain-like"/>
    <property type="match status" value="1"/>
</dbReference>
<dbReference type="GO" id="GO:0003700">
    <property type="term" value="F:DNA-binding transcription factor activity"/>
    <property type="evidence" value="ECO:0007669"/>
    <property type="project" value="TreeGrafter"/>
</dbReference>
<reference evidence="6 7" key="1">
    <citation type="submission" date="2019-10" db="EMBL/GenBank/DDBJ databases">
        <title>Nonomuraea sp. nov., isolated from Phyllanthus amarus.</title>
        <authorList>
            <person name="Klykleung N."/>
            <person name="Tanasupawat S."/>
        </authorList>
    </citation>
    <scope>NUCLEOTIDE SEQUENCE [LARGE SCALE GENOMIC DNA]</scope>
    <source>
        <strain evidence="6 7">CR1-09</strain>
    </source>
</reference>
<evidence type="ECO:0000313" key="6">
    <source>
        <dbReference type="EMBL" id="KAB8188074.1"/>
    </source>
</evidence>
<dbReference type="Pfam" id="PF00440">
    <property type="entry name" value="TetR_N"/>
    <property type="match status" value="1"/>
</dbReference>